<dbReference type="AlphaFoldDB" id="A0A4D4KNC6"/>
<reference evidence="1 2" key="1">
    <citation type="journal article" date="2020" name="Int. J. Syst. Evol. Microbiol.">
        <title>Reclassification of Streptomyces castelarensis and Streptomyces sporoclivatus as later heterotypic synonyms of Streptomyces antimycoticus.</title>
        <authorList>
            <person name="Komaki H."/>
            <person name="Tamura T."/>
        </authorList>
    </citation>
    <scope>NUCLEOTIDE SEQUENCE [LARGE SCALE GENOMIC DNA]</scope>
    <source>
        <strain evidence="1 2">NBRC 13459</strain>
    </source>
</reference>
<name>A0A4D4KNC6_STRVO</name>
<sequence length="61" mass="6401">MKLLVSPEARGLGVRHSRAWRLTADTSLLGGDGLTAEQVAAACRKVVEAALRPSLGLMSRG</sequence>
<protein>
    <submittedName>
        <fullName evidence="1">Uncharacterized protein</fullName>
    </submittedName>
</protein>
<comment type="caution">
    <text evidence="1">The sequence shown here is derived from an EMBL/GenBank/DDBJ whole genome shotgun (WGS) entry which is preliminary data.</text>
</comment>
<gene>
    <name evidence="1" type="ORF">SVIO_003270</name>
</gene>
<organism evidence="1 2">
    <name type="scientific">Streptomyces violaceusniger</name>
    <dbReference type="NCBI Taxonomy" id="68280"/>
    <lineage>
        <taxon>Bacteria</taxon>
        <taxon>Bacillati</taxon>
        <taxon>Actinomycetota</taxon>
        <taxon>Actinomycetes</taxon>
        <taxon>Kitasatosporales</taxon>
        <taxon>Streptomycetaceae</taxon>
        <taxon>Streptomyces</taxon>
        <taxon>Streptomyces violaceusniger group</taxon>
    </lineage>
</organism>
<accession>A0A4D4KNC6</accession>
<keyword evidence="2" id="KW-1185">Reference proteome</keyword>
<dbReference type="Proteomes" id="UP000301309">
    <property type="component" value="Unassembled WGS sequence"/>
</dbReference>
<proteinExistence type="predicted"/>
<evidence type="ECO:0000313" key="1">
    <source>
        <dbReference type="EMBL" id="GDY49704.1"/>
    </source>
</evidence>
<evidence type="ECO:0000313" key="2">
    <source>
        <dbReference type="Proteomes" id="UP000301309"/>
    </source>
</evidence>
<dbReference type="EMBL" id="BJHW01000001">
    <property type="protein sequence ID" value="GDY49704.1"/>
    <property type="molecule type" value="Genomic_DNA"/>
</dbReference>